<keyword evidence="17" id="KW-1185">Reference proteome</keyword>
<evidence type="ECO:0000313" key="18">
    <source>
        <dbReference type="Proteomes" id="UP000325313"/>
    </source>
</evidence>
<dbReference type="CDD" id="cd06603">
    <property type="entry name" value="GH31_GANC_GANAB_alpha"/>
    <property type="match status" value="1"/>
</dbReference>
<dbReference type="CDD" id="cd14752">
    <property type="entry name" value="GH31_N"/>
    <property type="match status" value="1"/>
</dbReference>
<comment type="similarity">
    <text evidence="3">Belongs to the glycosyl hydrolase 31 family.</text>
</comment>
<proteinExistence type="inferred from homology"/>
<dbReference type="InterPro" id="IPR017853">
    <property type="entry name" value="GH"/>
</dbReference>
<evidence type="ECO:0000313" key="15">
    <source>
        <dbReference type="EMBL" id="KAA1076583.1"/>
    </source>
</evidence>
<dbReference type="Pfam" id="PF13802">
    <property type="entry name" value="Gal_mutarotas_2"/>
    <property type="match status" value="1"/>
</dbReference>
<dbReference type="PROSITE" id="PS50068">
    <property type="entry name" value="LDLRA_2"/>
    <property type="match status" value="1"/>
</dbReference>
<dbReference type="Proteomes" id="UP000324748">
    <property type="component" value="Unassembled WGS sequence"/>
</dbReference>
<accession>A0A5B0RNL0</accession>
<evidence type="ECO:0000313" key="17">
    <source>
        <dbReference type="Proteomes" id="UP000324748"/>
    </source>
</evidence>
<dbReference type="GO" id="GO:0030246">
    <property type="term" value="F:carbohydrate binding"/>
    <property type="evidence" value="ECO:0007669"/>
    <property type="project" value="InterPro"/>
</dbReference>
<evidence type="ECO:0000256" key="5">
    <source>
        <dbReference type="ARBA" id="ARBA00022729"/>
    </source>
</evidence>
<dbReference type="InterPro" id="IPR028146">
    <property type="entry name" value="PRKCSH_N"/>
</dbReference>
<dbReference type="Pfam" id="PF17137">
    <property type="entry name" value="DUF5110"/>
    <property type="match status" value="1"/>
</dbReference>
<dbReference type="SUPFAM" id="SSF74650">
    <property type="entry name" value="Galactose mutarotase-like"/>
    <property type="match status" value="1"/>
</dbReference>
<feature type="region of interest" description="Disordered" evidence="13">
    <location>
        <begin position="1337"/>
        <end position="1356"/>
    </location>
</feature>
<dbReference type="PANTHER" id="PTHR22762:SF54">
    <property type="entry name" value="BCDNA.GH04962"/>
    <property type="match status" value="1"/>
</dbReference>
<dbReference type="EMBL" id="VSWC01000145">
    <property type="protein sequence ID" value="KAA1076583.1"/>
    <property type="molecule type" value="Genomic_DNA"/>
</dbReference>
<evidence type="ECO:0000256" key="4">
    <source>
        <dbReference type="ARBA" id="ARBA00022387"/>
    </source>
</evidence>
<reference evidence="17 18" key="1">
    <citation type="submission" date="2019-05" db="EMBL/GenBank/DDBJ databases">
        <title>Emergence of the Ug99 lineage of the wheat stem rust pathogen through somatic hybridization.</title>
        <authorList>
            <person name="Li F."/>
            <person name="Upadhyaya N.M."/>
            <person name="Sperschneider J."/>
            <person name="Matny O."/>
            <person name="Nguyen-Phuc H."/>
            <person name="Mago R."/>
            <person name="Raley C."/>
            <person name="Miller M.E."/>
            <person name="Silverstein K.A.T."/>
            <person name="Henningsen E."/>
            <person name="Hirsch C.D."/>
            <person name="Visser B."/>
            <person name="Pretorius Z.A."/>
            <person name="Steffenson B.J."/>
            <person name="Schwessinger B."/>
            <person name="Dodds P.N."/>
            <person name="Figueroa M."/>
        </authorList>
    </citation>
    <scope>NUCLEOTIDE SEQUENCE [LARGE SCALE GENOMIC DNA]</scope>
    <source>
        <strain evidence="15">21-0</strain>
        <strain evidence="16 18">Ug99</strain>
    </source>
</reference>
<dbReference type="Gene3D" id="3.20.20.80">
    <property type="entry name" value="Glycosidases"/>
    <property type="match status" value="2"/>
</dbReference>
<evidence type="ECO:0000256" key="3">
    <source>
        <dbReference type="ARBA" id="ARBA00007806"/>
    </source>
</evidence>
<dbReference type="InterPro" id="IPR036055">
    <property type="entry name" value="LDL_receptor-like_sf"/>
</dbReference>
<dbReference type="InterPro" id="IPR002172">
    <property type="entry name" value="LDrepeatLR_classA_rpt"/>
</dbReference>
<evidence type="ECO:0000256" key="6">
    <source>
        <dbReference type="ARBA" id="ARBA00022801"/>
    </source>
</evidence>
<dbReference type="Pfam" id="PF13015">
    <property type="entry name" value="PRKCSH_1"/>
    <property type="match status" value="1"/>
</dbReference>
<dbReference type="Pfam" id="PF21365">
    <property type="entry name" value="Glyco_hydro_31_3rd"/>
    <property type="match status" value="1"/>
</dbReference>
<dbReference type="InterPro" id="IPR025887">
    <property type="entry name" value="Glyco_hydro_31_N_dom"/>
</dbReference>
<dbReference type="InterPro" id="IPR036607">
    <property type="entry name" value="PRKCSH"/>
</dbReference>
<gene>
    <name evidence="15" type="ORF">PGT21_012356</name>
    <name evidence="16" type="ORF">PGTUg99_014221</name>
</gene>
<keyword evidence="8" id="KW-1015">Disulfide bond</keyword>
<evidence type="ECO:0000259" key="14">
    <source>
        <dbReference type="PROSITE" id="PS51914"/>
    </source>
</evidence>
<dbReference type="PROSITE" id="PS51914">
    <property type="entry name" value="MRH"/>
    <property type="match status" value="1"/>
</dbReference>
<evidence type="ECO:0000313" key="16">
    <source>
        <dbReference type="EMBL" id="KAA1126748.1"/>
    </source>
</evidence>
<dbReference type="InterPro" id="IPR044865">
    <property type="entry name" value="MRH_dom"/>
</dbReference>
<dbReference type="Gene3D" id="2.70.130.10">
    <property type="entry name" value="Mannose-6-phosphate receptor binding domain"/>
    <property type="match status" value="1"/>
</dbReference>
<feature type="compositionally biased region" description="Polar residues" evidence="13">
    <location>
        <begin position="1337"/>
        <end position="1352"/>
    </location>
</feature>
<keyword evidence="7" id="KW-0256">Endoplasmic reticulum</keyword>
<keyword evidence="6" id="KW-0378">Hydrolase</keyword>
<protein>
    <recommendedName>
        <fullName evidence="4">Glucosidase 2 subunit beta</fullName>
    </recommendedName>
    <alternativeName>
        <fullName evidence="11">Glucosidase II subunit alpha</fullName>
    </alternativeName>
</protein>
<keyword evidence="9" id="KW-0325">Glycoprotein</keyword>
<dbReference type="GO" id="GO:0090599">
    <property type="term" value="F:alpha-glucosidase activity"/>
    <property type="evidence" value="ECO:0007669"/>
    <property type="project" value="TreeGrafter"/>
</dbReference>
<sequence>MIGDRGRKVRWSDRMLMTIVCLMLIAIRVGSVKRGDFKTCEQAGFCKRGRERSIRAASPEYGPGWKSPYLVQEAPSWSEDTHTLHARLVNELYPGVTFALNVTVLAESEGTLRIKLDQLAGLRQRYNEADKWTLLGQPKLLHSKHINLQISQDQTLITWSGNLAVEYQLLLQHQPFKISLLRDGQPHIILNQRGLFNMEHFRNKPKTNDEGLLVQEPSDPTVVSNAEELYPGFKETTEDGMWEETFGGRTDQKPKGPESLALDITFPGYSHVFGIPEHASPLSLKTTRGSPESAPAEAYTDPYRLWNLDVFEYEADSEMALYGAIPMMKAHRAGSTVGVFWLNAAETWVDVEKRETRGEVVEAWKAGASRRASSSGEGVTDEGPTGTSTETYWMSESGILDLFLFLGPSSAEIFSSFAALVGTTILPPYFSIAYHQCRWNYVSQEDLLSVVQNFDKFDIPLDVMWLDIEYAEDHKYFIWDKRHFPEPMKMINELEATGRKLVTIVDPHIKRTQDLYVYKEAVERNVLCKLPDGSEYEGWCWTGSSSWVDYFDPSSWDWWAGLFKFNKYKESTVNVHNWLDMNEPSVFNAPEITMPRDNIHHGGWEHRDLHNLNGMASHNQSARGLRERTDPPMRGFVLSRSFFAGSQRYGAIWQGDNMGTWQHLAVSIPMLLSNSIAGMAFNGADVGGFFGNPSPELLVRWYQAGAFFPFFRAHAHIDTKRREPYLFDEPIRGQIVDMIKLRYTLLPSWYTLFFENTLTGAPMTVPQYVMFPKDDAGFAVDDQFYLGSTGLLVKPITQEGATSTDVYISDDQPYYNYFTSDMFLVDQSKGSPRTFTFPAPLGTVPLFQRGGHIVTRRDLIRRAAPLMWKDPITLVVALDKEGQSTGTLYLDDGESFNHERGQFLYKRFSIKKESSGSFTLSSSDAVAQTLKSTHEALRSSLAQYQPDNGWIKKISSVNIDKVIILGLPDRPTCVKVSGRNDGLAYQYSSGLASTVKSAKMTGLGKRASVLEIQNAAVKVVDDWSIEVGYKESCTADPSTIQPDPFVSLQSEQCAPGYFQCKNAGHLPSCIRISRVNDGICEPECCDGSDEASNAHADCPNRCEAIGAAHRKKREKQIRKFKAGNSERKNYSLYGLKEKARLEDSIGTLTLEIENLQAKELQAKAELDRVEKISQTQIAKLKETNLFRKISGFQNSIKQLRSQNDQLQKDLDQLNNILKDLKAGYNPNYQDMVVKGAVKGFEEWEAEKASGQSTEADNNEVVKIPLNEELDGMVNEDPVDMITAEQEQLGGGHERVESMTRGFDLADHLPELMRKTYVGVRDRILDGLQTLAILPSSLQNAGSKSTDSGTSASDRPDVVKAKTRFHDAQSARENAHNSLAETRAKLALDWGPDWEFKKLDQTCLELNHAEYVYEVCLFGEAYQKSKHGDRTSLGRFSHWNKDAPQGSPEYYSKQVYTNGHKCWNGPERSLNLEIRCGTKNELYSVMEPEKCEYLIKMTSPAVCRDGLDSLDDGHHLDHWVVLRDEL</sequence>
<dbReference type="Proteomes" id="UP000325313">
    <property type="component" value="Unassembled WGS sequence"/>
</dbReference>
<dbReference type="EMBL" id="VDEP01000170">
    <property type="protein sequence ID" value="KAA1126748.1"/>
    <property type="molecule type" value="Genomic_DNA"/>
</dbReference>
<keyword evidence="12" id="KW-0175">Coiled coil</keyword>
<keyword evidence="10" id="KW-0326">Glycosidase</keyword>
<feature type="domain" description="MRH" evidence="14">
    <location>
        <begin position="1400"/>
        <end position="1504"/>
    </location>
</feature>
<dbReference type="InterPro" id="IPR013780">
    <property type="entry name" value="Glyco_hydro_b"/>
</dbReference>
<comment type="caution">
    <text evidence="16">The sequence shown here is derived from an EMBL/GenBank/DDBJ whole genome shotgun (WGS) entry which is preliminary data.</text>
</comment>
<evidence type="ECO:0000256" key="2">
    <source>
        <dbReference type="ARBA" id="ARBA00004833"/>
    </source>
</evidence>
<evidence type="ECO:0000256" key="10">
    <source>
        <dbReference type="ARBA" id="ARBA00023295"/>
    </source>
</evidence>
<dbReference type="GO" id="GO:0005975">
    <property type="term" value="P:carbohydrate metabolic process"/>
    <property type="evidence" value="ECO:0007669"/>
    <property type="project" value="InterPro"/>
</dbReference>
<comment type="pathway">
    <text evidence="2">Glycan metabolism; N-glycan metabolism.</text>
</comment>
<dbReference type="InterPro" id="IPR033403">
    <property type="entry name" value="DUF5110"/>
</dbReference>
<evidence type="ECO:0000256" key="12">
    <source>
        <dbReference type="SAM" id="Coils"/>
    </source>
</evidence>
<dbReference type="InterPro" id="IPR048395">
    <property type="entry name" value="Glyco_hydro_31_C"/>
</dbReference>
<dbReference type="GO" id="GO:0006491">
    <property type="term" value="P:N-glycan processing"/>
    <property type="evidence" value="ECO:0007669"/>
    <property type="project" value="TreeGrafter"/>
</dbReference>
<dbReference type="SUPFAM" id="SSF51445">
    <property type="entry name" value="(Trans)glycosidases"/>
    <property type="match status" value="1"/>
</dbReference>
<dbReference type="InterPro" id="IPR009011">
    <property type="entry name" value="Man6P_isomerase_rcpt-bd_dom_sf"/>
</dbReference>
<evidence type="ECO:0000256" key="11">
    <source>
        <dbReference type="ARBA" id="ARBA00042895"/>
    </source>
</evidence>
<keyword evidence="5" id="KW-0732">Signal</keyword>
<evidence type="ECO:0000256" key="1">
    <source>
        <dbReference type="ARBA" id="ARBA00004240"/>
    </source>
</evidence>
<name>A0A5B0RNL0_PUCGR</name>
<feature type="coiled-coil region" evidence="12">
    <location>
        <begin position="1138"/>
        <end position="1223"/>
    </location>
</feature>
<dbReference type="SUPFAM" id="SSF50911">
    <property type="entry name" value="Mannose 6-phosphate receptor domain"/>
    <property type="match status" value="1"/>
</dbReference>
<evidence type="ECO:0000256" key="13">
    <source>
        <dbReference type="SAM" id="MobiDB-lite"/>
    </source>
</evidence>
<dbReference type="SUPFAM" id="SSF51011">
    <property type="entry name" value="Glycosyl hydrolase domain"/>
    <property type="match status" value="1"/>
</dbReference>
<dbReference type="OrthoDB" id="3237269at2759"/>
<dbReference type="InterPro" id="IPR011013">
    <property type="entry name" value="Gal_mutarotase_sf_dom"/>
</dbReference>
<evidence type="ECO:0000256" key="8">
    <source>
        <dbReference type="ARBA" id="ARBA00023157"/>
    </source>
</evidence>
<dbReference type="InterPro" id="IPR000322">
    <property type="entry name" value="Glyco_hydro_31_TIM"/>
</dbReference>
<dbReference type="PANTHER" id="PTHR22762">
    <property type="entry name" value="ALPHA-GLUCOSIDASE"/>
    <property type="match status" value="1"/>
</dbReference>
<evidence type="ECO:0000256" key="7">
    <source>
        <dbReference type="ARBA" id="ARBA00022824"/>
    </source>
</evidence>
<dbReference type="Pfam" id="PF12999">
    <property type="entry name" value="PRKCSH-like"/>
    <property type="match status" value="1"/>
</dbReference>
<dbReference type="Gene3D" id="4.10.400.10">
    <property type="entry name" value="Low-density Lipoprotein Receptor"/>
    <property type="match status" value="1"/>
</dbReference>
<dbReference type="GO" id="GO:0017177">
    <property type="term" value="C:glucosidase II complex"/>
    <property type="evidence" value="ECO:0007669"/>
    <property type="project" value="TreeGrafter"/>
</dbReference>
<dbReference type="Gene3D" id="2.60.40.1180">
    <property type="entry name" value="Golgi alpha-mannosidase II"/>
    <property type="match status" value="2"/>
</dbReference>
<dbReference type="Pfam" id="PF01055">
    <property type="entry name" value="Glyco_hydro_31_2nd"/>
    <property type="match status" value="1"/>
</dbReference>
<comment type="subcellular location">
    <subcellularLocation>
        <location evidence="1">Endoplasmic reticulum</location>
    </subcellularLocation>
</comment>
<dbReference type="Gene3D" id="2.60.40.1760">
    <property type="entry name" value="glycosyl hydrolase (family 31)"/>
    <property type="match status" value="1"/>
</dbReference>
<evidence type="ECO:0000256" key="9">
    <source>
        <dbReference type="ARBA" id="ARBA00023180"/>
    </source>
</evidence>
<organism evidence="16 18">
    <name type="scientific">Puccinia graminis f. sp. tritici</name>
    <dbReference type="NCBI Taxonomy" id="56615"/>
    <lineage>
        <taxon>Eukaryota</taxon>
        <taxon>Fungi</taxon>
        <taxon>Dikarya</taxon>
        <taxon>Basidiomycota</taxon>
        <taxon>Pucciniomycotina</taxon>
        <taxon>Pucciniomycetes</taxon>
        <taxon>Pucciniales</taxon>
        <taxon>Pucciniaceae</taxon>
        <taxon>Puccinia</taxon>
    </lineage>
</organism>